<protein>
    <submittedName>
        <fullName evidence="1">Uncharacterized protein</fullName>
    </submittedName>
</protein>
<gene>
    <name evidence="1" type="ORF">IFO69_10535</name>
</gene>
<comment type="caution">
    <text evidence="1">The sequence shown here is derived from an EMBL/GenBank/DDBJ whole genome shotgun (WGS) entry which is preliminary data.</text>
</comment>
<evidence type="ECO:0000313" key="2">
    <source>
        <dbReference type="Proteomes" id="UP000647133"/>
    </source>
</evidence>
<sequence length="99" mass="11599">MKSKESKKKIQEFKFDEEFEEIGALFNQGLIKSISRLQELKPTNLSKKLQMGFNTYTEKLRNPELFTIEEIVKLAIVVGTNYKIVLEIIQREVKEKYGV</sequence>
<dbReference type="Proteomes" id="UP000647133">
    <property type="component" value="Unassembled WGS sequence"/>
</dbReference>
<organism evidence="1 2">
    <name type="scientific">Echinicola arenosa</name>
    <dbReference type="NCBI Taxonomy" id="2774144"/>
    <lineage>
        <taxon>Bacteria</taxon>
        <taxon>Pseudomonadati</taxon>
        <taxon>Bacteroidota</taxon>
        <taxon>Cytophagia</taxon>
        <taxon>Cytophagales</taxon>
        <taxon>Cyclobacteriaceae</taxon>
        <taxon>Echinicola</taxon>
    </lineage>
</organism>
<accession>A0ABR9ALD4</accession>
<proteinExistence type="predicted"/>
<name>A0ABR9ALD4_9BACT</name>
<keyword evidence="2" id="KW-1185">Reference proteome</keyword>
<evidence type="ECO:0000313" key="1">
    <source>
        <dbReference type="EMBL" id="MBD8489182.1"/>
    </source>
</evidence>
<dbReference type="RefSeq" id="WP_192010070.1">
    <property type="nucleotide sequence ID" value="NZ_JACYTQ010000003.1"/>
</dbReference>
<dbReference type="EMBL" id="JACYTQ010000003">
    <property type="protein sequence ID" value="MBD8489182.1"/>
    <property type="molecule type" value="Genomic_DNA"/>
</dbReference>
<reference evidence="1 2" key="1">
    <citation type="submission" date="2020-09" db="EMBL/GenBank/DDBJ databases">
        <title>Echinicola sp. CAU 1574 isolated from sand of Sido Beach.</title>
        <authorList>
            <person name="Kim W."/>
        </authorList>
    </citation>
    <scope>NUCLEOTIDE SEQUENCE [LARGE SCALE GENOMIC DNA]</scope>
    <source>
        <strain evidence="1 2">CAU 1574</strain>
    </source>
</reference>